<dbReference type="GO" id="GO:0004497">
    <property type="term" value="F:monooxygenase activity"/>
    <property type="evidence" value="ECO:0007669"/>
    <property type="project" value="InterPro"/>
</dbReference>
<comment type="similarity">
    <text evidence="1">Belongs to the cytochrome P450 family.</text>
</comment>
<sequence>MDMQWRAMFSAGLEDDDARVLQDAAREAVALSLKPNLSDFYPALAAVDLQGLRRRFAGRVGTVYHLVDEQIERRMRRRREAAGDDGEARSEDDLLDVLLDMSEHGKDDGKVAIDRDLIRTFLTSYILKISPIGCM</sequence>
<evidence type="ECO:0000256" key="1">
    <source>
        <dbReference type="ARBA" id="ARBA00010617"/>
    </source>
</evidence>
<dbReference type="InterPro" id="IPR036396">
    <property type="entry name" value="Cyt_P450_sf"/>
</dbReference>
<dbReference type="EMBL" id="CM000147">
    <property type="protein sequence ID" value="EAZ15780.1"/>
    <property type="molecule type" value="Genomic_DNA"/>
</dbReference>
<dbReference type="Proteomes" id="UP000007752">
    <property type="component" value="Chromosome 10"/>
</dbReference>
<organism evidence="2">
    <name type="scientific">Oryza sativa subsp. japonica</name>
    <name type="common">Rice</name>
    <dbReference type="NCBI Taxonomy" id="39947"/>
    <lineage>
        <taxon>Eukaryota</taxon>
        <taxon>Viridiplantae</taxon>
        <taxon>Streptophyta</taxon>
        <taxon>Embryophyta</taxon>
        <taxon>Tracheophyta</taxon>
        <taxon>Spermatophyta</taxon>
        <taxon>Magnoliopsida</taxon>
        <taxon>Liliopsida</taxon>
        <taxon>Poales</taxon>
        <taxon>Poaceae</taxon>
        <taxon>BOP clade</taxon>
        <taxon>Oryzoideae</taxon>
        <taxon>Oryzeae</taxon>
        <taxon>Oryzinae</taxon>
        <taxon>Oryza</taxon>
        <taxon>Oryza sativa</taxon>
    </lineage>
</organism>
<accession>A3C3W7</accession>
<reference evidence="2" key="2">
    <citation type="submission" date="2008-12" db="EMBL/GenBank/DDBJ databases">
        <title>Improved gene annotation of the rice (Oryza sativa) genomes.</title>
        <authorList>
            <person name="Wang J."/>
            <person name="Li R."/>
            <person name="Fan W."/>
            <person name="Huang Q."/>
            <person name="Zhang J."/>
            <person name="Zhou Y."/>
            <person name="Hu Y."/>
            <person name="Zi S."/>
            <person name="Li J."/>
            <person name="Ni P."/>
            <person name="Zheng H."/>
            <person name="Zhang Y."/>
            <person name="Zhao M."/>
            <person name="Hao Q."/>
            <person name="McDermott J."/>
            <person name="Samudrala R."/>
            <person name="Kristiansen K."/>
            <person name="Wong G.K.-S."/>
        </authorList>
    </citation>
    <scope>NUCLEOTIDE SEQUENCE</scope>
</reference>
<name>A3C3W7_ORYSJ</name>
<dbReference type="PANTHER" id="PTHR47950">
    <property type="entry name" value="CYTOCHROME P450, FAMILY 76, SUBFAMILY C, POLYPEPTIDE 5-RELATED"/>
    <property type="match status" value="1"/>
</dbReference>
<protein>
    <submittedName>
        <fullName evidence="2">Uncharacterized protein</fullName>
    </submittedName>
</protein>
<dbReference type="GO" id="GO:0016705">
    <property type="term" value="F:oxidoreductase activity, acting on paired donors, with incorporation or reduction of molecular oxygen"/>
    <property type="evidence" value="ECO:0007669"/>
    <property type="project" value="InterPro"/>
</dbReference>
<dbReference type="AlphaFoldDB" id="A3C3W7"/>
<dbReference type="GO" id="GO:0020037">
    <property type="term" value="F:heme binding"/>
    <property type="evidence" value="ECO:0007669"/>
    <property type="project" value="InterPro"/>
</dbReference>
<dbReference type="GO" id="GO:0005506">
    <property type="term" value="F:iron ion binding"/>
    <property type="evidence" value="ECO:0007669"/>
    <property type="project" value="InterPro"/>
</dbReference>
<reference evidence="2" key="1">
    <citation type="journal article" date="2005" name="PLoS Biol.">
        <title>The genomes of Oryza sativa: a history of duplications.</title>
        <authorList>
            <person name="Yu J."/>
            <person name="Wang J."/>
            <person name="Lin W."/>
            <person name="Li S."/>
            <person name="Li H."/>
            <person name="Zhou J."/>
            <person name="Ni P."/>
            <person name="Dong W."/>
            <person name="Hu S."/>
            <person name="Zeng C."/>
            <person name="Zhang J."/>
            <person name="Zhang Y."/>
            <person name="Li R."/>
            <person name="Xu Z."/>
            <person name="Li S."/>
            <person name="Li X."/>
            <person name="Zheng H."/>
            <person name="Cong L."/>
            <person name="Lin L."/>
            <person name="Yin J."/>
            <person name="Geng J."/>
            <person name="Li G."/>
            <person name="Shi J."/>
            <person name="Liu J."/>
            <person name="Lv H."/>
            <person name="Li J."/>
            <person name="Wang J."/>
            <person name="Deng Y."/>
            <person name="Ran L."/>
            <person name="Shi X."/>
            <person name="Wang X."/>
            <person name="Wu Q."/>
            <person name="Li C."/>
            <person name="Ren X."/>
            <person name="Wang J."/>
            <person name="Wang X."/>
            <person name="Li D."/>
            <person name="Liu D."/>
            <person name="Zhang X."/>
            <person name="Ji Z."/>
            <person name="Zhao W."/>
            <person name="Sun Y."/>
            <person name="Zhang Z."/>
            <person name="Bao J."/>
            <person name="Han Y."/>
            <person name="Dong L."/>
            <person name="Ji J."/>
            <person name="Chen P."/>
            <person name="Wu S."/>
            <person name="Liu J."/>
            <person name="Xiao Y."/>
            <person name="Bu D."/>
            <person name="Tan J."/>
            <person name="Yang L."/>
            <person name="Ye C."/>
            <person name="Zhang J."/>
            <person name="Xu J."/>
            <person name="Zhou Y."/>
            <person name="Yu Y."/>
            <person name="Zhang B."/>
            <person name="Zhuang S."/>
            <person name="Wei H."/>
            <person name="Liu B."/>
            <person name="Lei M."/>
            <person name="Yu H."/>
            <person name="Li Y."/>
            <person name="Xu H."/>
            <person name="Wei S."/>
            <person name="He X."/>
            <person name="Fang L."/>
            <person name="Zhang Z."/>
            <person name="Zhang Y."/>
            <person name="Huang X."/>
            <person name="Su Z."/>
            <person name="Tong W."/>
            <person name="Li J."/>
            <person name="Tong Z."/>
            <person name="Li S."/>
            <person name="Ye J."/>
            <person name="Wang L."/>
            <person name="Fang L."/>
            <person name="Lei T."/>
            <person name="Chen C."/>
            <person name="Chen H."/>
            <person name="Xu Z."/>
            <person name="Li H."/>
            <person name="Huang H."/>
            <person name="Zhang F."/>
            <person name="Xu H."/>
            <person name="Li N."/>
            <person name="Zhao C."/>
            <person name="Li S."/>
            <person name="Dong L."/>
            <person name="Huang Y."/>
            <person name="Li L."/>
            <person name="Xi Y."/>
            <person name="Qi Q."/>
            <person name="Li W."/>
            <person name="Zhang B."/>
            <person name="Hu W."/>
            <person name="Zhang Y."/>
            <person name="Tian X."/>
            <person name="Jiao Y."/>
            <person name="Liang X."/>
            <person name="Jin J."/>
            <person name="Gao L."/>
            <person name="Zheng W."/>
            <person name="Hao B."/>
            <person name="Liu S."/>
            <person name="Wang W."/>
            <person name="Yuan L."/>
            <person name="Cao M."/>
            <person name="McDermott J."/>
            <person name="Samudrala R."/>
            <person name="Wang J."/>
            <person name="Wong G.K."/>
            <person name="Yang H."/>
        </authorList>
    </citation>
    <scope>NUCLEOTIDE SEQUENCE [LARGE SCALE GENOMIC DNA]</scope>
</reference>
<gene>
    <name evidence="2" type="ORF">OsJ_31198</name>
</gene>
<proteinExistence type="inferred from homology"/>
<dbReference type="PANTHER" id="PTHR47950:SF7">
    <property type="entry name" value="OS12G0196700 PROTEIN"/>
    <property type="match status" value="1"/>
</dbReference>
<dbReference type="SUPFAM" id="SSF48264">
    <property type="entry name" value="Cytochrome P450"/>
    <property type="match status" value="1"/>
</dbReference>
<dbReference type="Gene3D" id="1.10.630.10">
    <property type="entry name" value="Cytochrome P450"/>
    <property type="match status" value="1"/>
</dbReference>
<evidence type="ECO:0000313" key="2">
    <source>
        <dbReference type="EMBL" id="EAZ15780.1"/>
    </source>
</evidence>